<reference evidence="1" key="1">
    <citation type="submission" date="2014-09" db="EMBL/GenBank/DDBJ databases">
        <authorList>
            <person name="Magalhaes I.L.F."/>
            <person name="Oliveira U."/>
            <person name="Santos F.R."/>
            <person name="Vidigal T.H.D.A."/>
            <person name="Brescovit A.D."/>
            <person name="Santos A.J."/>
        </authorList>
    </citation>
    <scope>NUCLEOTIDE SEQUENCE</scope>
    <source>
        <tissue evidence="1">Shoot tissue taken approximately 20 cm above the soil surface</tissue>
    </source>
</reference>
<accession>A0A0A8ZB06</accession>
<protein>
    <submittedName>
        <fullName evidence="1">Uncharacterized protein</fullName>
    </submittedName>
</protein>
<dbReference type="EMBL" id="GBRH01265863">
    <property type="protein sequence ID" value="JAD32032.1"/>
    <property type="molecule type" value="Transcribed_RNA"/>
</dbReference>
<reference evidence="1" key="2">
    <citation type="journal article" date="2015" name="Data Brief">
        <title>Shoot transcriptome of the giant reed, Arundo donax.</title>
        <authorList>
            <person name="Barrero R.A."/>
            <person name="Guerrero F.D."/>
            <person name="Moolhuijzen P."/>
            <person name="Goolsby J.A."/>
            <person name="Tidwell J."/>
            <person name="Bellgard S.E."/>
            <person name="Bellgard M.I."/>
        </authorList>
    </citation>
    <scope>NUCLEOTIDE SEQUENCE</scope>
    <source>
        <tissue evidence="1">Shoot tissue taken approximately 20 cm above the soil surface</tissue>
    </source>
</reference>
<proteinExistence type="predicted"/>
<dbReference type="AlphaFoldDB" id="A0A0A8ZB06"/>
<sequence>MNFGQSAPHGETVRKYKIPTMTETGSFCDALNLNVGLSVA</sequence>
<organism evidence="1">
    <name type="scientific">Arundo donax</name>
    <name type="common">Giant reed</name>
    <name type="synonym">Donax arundinaceus</name>
    <dbReference type="NCBI Taxonomy" id="35708"/>
    <lineage>
        <taxon>Eukaryota</taxon>
        <taxon>Viridiplantae</taxon>
        <taxon>Streptophyta</taxon>
        <taxon>Embryophyta</taxon>
        <taxon>Tracheophyta</taxon>
        <taxon>Spermatophyta</taxon>
        <taxon>Magnoliopsida</taxon>
        <taxon>Liliopsida</taxon>
        <taxon>Poales</taxon>
        <taxon>Poaceae</taxon>
        <taxon>PACMAD clade</taxon>
        <taxon>Arundinoideae</taxon>
        <taxon>Arundineae</taxon>
        <taxon>Arundo</taxon>
    </lineage>
</organism>
<name>A0A0A8ZB06_ARUDO</name>
<evidence type="ECO:0000313" key="1">
    <source>
        <dbReference type="EMBL" id="JAD32032.1"/>
    </source>
</evidence>